<feature type="transmembrane region" description="Helical" evidence="2">
    <location>
        <begin position="7"/>
        <end position="26"/>
    </location>
</feature>
<feature type="region of interest" description="Disordered" evidence="1">
    <location>
        <begin position="721"/>
        <end position="764"/>
    </location>
</feature>
<dbReference type="OrthoDB" id="5846215at2759"/>
<feature type="transmembrane region" description="Helical" evidence="2">
    <location>
        <begin position="459"/>
        <end position="480"/>
    </location>
</feature>
<organism evidence="3 4">
    <name type="scientific">Caenorhabditis nigoni</name>
    <dbReference type="NCBI Taxonomy" id="1611254"/>
    <lineage>
        <taxon>Eukaryota</taxon>
        <taxon>Metazoa</taxon>
        <taxon>Ecdysozoa</taxon>
        <taxon>Nematoda</taxon>
        <taxon>Chromadorea</taxon>
        <taxon>Rhabditida</taxon>
        <taxon>Rhabditina</taxon>
        <taxon>Rhabditomorpha</taxon>
        <taxon>Rhabditoidea</taxon>
        <taxon>Rhabditidae</taxon>
        <taxon>Peloderinae</taxon>
        <taxon>Caenorhabditis</taxon>
    </lineage>
</organism>
<dbReference type="SUPFAM" id="SSF161070">
    <property type="entry name" value="SNF-like"/>
    <property type="match status" value="1"/>
</dbReference>
<keyword evidence="2" id="KW-0812">Transmembrane</keyword>
<dbReference type="Proteomes" id="UP000230233">
    <property type="component" value="Chromosome II"/>
</dbReference>
<feature type="transmembrane region" description="Helical" evidence="2">
    <location>
        <begin position="155"/>
        <end position="177"/>
    </location>
</feature>
<feature type="transmembrane region" description="Helical" evidence="2">
    <location>
        <begin position="346"/>
        <end position="366"/>
    </location>
</feature>
<comment type="caution">
    <text evidence="3">The sequence shown here is derived from an EMBL/GenBank/DDBJ whole genome shotgun (WGS) entry which is preliminary data.</text>
</comment>
<evidence type="ECO:0000313" key="4">
    <source>
        <dbReference type="Proteomes" id="UP000230233"/>
    </source>
</evidence>
<feature type="transmembrane region" description="Helical" evidence="2">
    <location>
        <begin position="658"/>
        <end position="680"/>
    </location>
</feature>
<feature type="transmembrane region" description="Helical" evidence="2">
    <location>
        <begin position="244"/>
        <end position="263"/>
    </location>
</feature>
<protein>
    <submittedName>
        <fullName evidence="3">Uncharacterized protein</fullName>
    </submittedName>
</protein>
<dbReference type="EMBL" id="PDUG01000002">
    <property type="protein sequence ID" value="PIC49702.1"/>
    <property type="molecule type" value="Genomic_DNA"/>
</dbReference>
<evidence type="ECO:0000256" key="2">
    <source>
        <dbReference type="SAM" id="Phobius"/>
    </source>
</evidence>
<feature type="transmembrane region" description="Helical" evidence="2">
    <location>
        <begin position="408"/>
        <end position="429"/>
    </location>
</feature>
<keyword evidence="2" id="KW-1133">Transmembrane helix</keyword>
<feature type="transmembrane region" description="Helical" evidence="2">
    <location>
        <begin position="509"/>
        <end position="531"/>
    </location>
</feature>
<feature type="transmembrane region" description="Helical" evidence="2">
    <location>
        <begin position="275"/>
        <end position="294"/>
    </location>
</feature>
<proteinExistence type="predicted"/>
<keyword evidence="2" id="KW-0472">Membrane</keyword>
<keyword evidence="4" id="KW-1185">Reference proteome</keyword>
<feature type="transmembrane region" description="Helical" evidence="2">
    <location>
        <begin position="584"/>
        <end position="605"/>
    </location>
</feature>
<dbReference type="STRING" id="1611254.A0A2G5VD81"/>
<name>A0A2G5VD81_9PELO</name>
<sequence length="764" mass="86441">MIHVDQIFGYSIVALAAAPLATQLAIADIRPTRRNNLDNTPGIGWALTWHVAERLYSESLRGSQNLLYMLFSIRPTLTWAVSCSHSFNSQYCRDLDDKSNISVTQDGNHHYPDNFWPAQEFNKFLIRHNPVPTSMPPVWRANSWYLGHPEEEFDWAIPSVSLVASHVATWSLIVYILSRHYDRLGDILFKVFITVPAVLYMTVLIGLTGLGFHFRAGTILAEYTGDLMINKDATDFWADITGTFRTSILIVDYASAFTGFVLLATSRLRSGVNGLSALILVPLLMLVPTMQTILRLGCEGHLADVQPFYKIYASTDETISFDLLPVCFASSHFGSVFSVLYFAAQYLYTSLGPMLVYVTFIYQAFIDDFPMVQNSPRKCVGMIALAFFIPSIFLYMPLGTRIAAFFRYTSQTCFVEVAIFVLIFFFYGWQRLEQDVLMTSQGPARPSLVEYFTRPTSPIFTFLQFTIVPMLLFAKFVAVFDYLRMGGDVNVHVDSGVGFLPLPFYVRRFIGYMITFAPVLIMVLGAALQVYQLVHKHGLPWSDTIKPSPEWMAHASVNPNKPRVHSLAYGIYRKFVFKHISYKTAMFTLFIVETFNGIVLVVLFFLNTAATVDFDNRSRRTANEYRSLMLLIFSSLHTYALYQMRQGMQYAQINGEKLSLYIGVATMEMAMLNAYMWMYGENHRWGTDWPPIIVALGGTCIRGFFIMLAIAIRAHSIEHSRPSNTREASEVDPEDLARGSLDDGAENGGDEEEDDSPVIFDLAV</sequence>
<feature type="compositionally biased region" description="Acidic residues" evidence="1">
    <location>
        <begin position="743"/>
        <end position="756"/>
    </location>
</feature>
<accession>A0A2G5VD81</accession>
<dbReference type="InterPro" id="IPR037272">
    <property type="entry name" value="SNS_sf"/>
</dbReference>
<feature type="transmembrane region" description="Helical" evidence="2">
    <location>
        <begin position="692"/>
        <end position="712"/>
    </location>
</feature>
<feature type="transmembrane region" description="Helical" evidence="2">
    <location>
        <begin position="189"/>
        <end position="214"/>
    </location>
</feature>
<feature type="transmembrane region" description="Helical" evidence="2">
    <location>
        <begin position="378"/>
        <end position="396"/>
    </location>
</feature>
<reference evidence="4" key="1">
    <citation type="submission" date="2017-10" db="EMBL/GenBank/DDBJ databases">
        <title>Rapid genome shrinkage in a self-fertile nematode reveals novel sperm competition proteins.</title>
        <authorList>
            <person name="Yin D."/>
            <person name="Schwarz E.M."/>
            <person name="Thomas C.G."/>
            <person name="Felde R.L."/>
            <person name="Korf I.F."/>
            <person name="Cutter A.D."/>
            <person name="Schartner C.M."/>
            <person name="Ralston E.J."/>
            <person name="Meyer B.J."/>
            <person name="Haag E.S."/>
        </authorList>
    </citation>
    <scope>NUCLEOTIDE SEQUENCE [LARGE SCALE GENOMIC DNA]</scope>
    <source>
        <strain evidence="4">JU1422</strain>
    </source>
</reference>
<evidence type="ECO:0000256" key="1">
    <source>
        <dbReference type="SAM" id="MobiDB-lite"/>
    </source>
</evidence>
<evidence type="ECO:0000313" key="3">
    <source>
        <dbReference type="EMBL" id="PIC49702.1"/>
    </source>
</evidence>
<dbReference type="AlphaFoldDB" id="A0A2G5VD81"/>
<gene>
    <name evidence="3" type="primary">Cni-C09E8.1</name>
    <name evidence="3" type="synonym">Cnig_chr_II.g8225</name>
    <name evidence="3" type="ORF">B9Z55_008225</name>
</gene>